<accession>A0A177AGT7</accession>
<proteinExistence type="predicted"/>
<reference evidence="1" key="1">
    <citation type="submission" date="2016-03" db="EMBL/GenBank/DDBJ databases">
        <title>Updated assembly of Pseudogymnoascus destructans, the fungus causing white-nose syndrome of bats.</title>
        <authorList>
            <person name="Palmer J.M."/>
            <person name="Drees K.P."/>
            <person name="Foster J.T."/>
            <person name="Lindner D.L."/>
        </authorList>
    </citation>
    <scope>NUCLEOTIDE SEQUENCE [LARGE SCALE GENOMIC DNA]</scope>
    <source>
        <strain evidence="1">20631-21</strain>
    </source>
</reference>
<dbReference type="EMBL" id="KV441391">
    <property type="protein sequence ID" value="OAF60413.1"/>
    <property type="molecule type" value="Genomic_DNA"/>
</dbReference>
<gene>
    <name evidence="1" type="ORF">VC83_03226</name>
</gene>
<sequence length="78" mass="8796">MYLLLALSPETISDILKLDNCDLFPVSEFKMHQAGTALLAIFTPAWPRSPLRFPEPATTGYTSTIWVRQTCMLLPKLN</sequence>
<evidence type="ECO:0000313" key="1">
    <source>
        <dbReference type="EMBL" id="OAF60413.1"/>
    </source>
</evidence>
<organism evidence="1">
    <name type="scientific">Pseudogymnoascus destructans</name>
    <dbReference type="NCBI Taxonomy" id="655981"/>
    <lineage>
        <taxon>Eukaryota</taxon>
        <taxon>Fungi</taxon>
        <taxon>Dikarya</taxon>
        <taxon>Ascomycota</taxon>
        <taxon>Pezizomycotina</taxon>
        <taxon>Leotiomycetes</taxon>
        <taxon>Thelebolales</taxon>
        <taxon>Thelebolaceae</taxon>
        <taxon>Pseudogymnoascus</taxon>
    </lineage>
</organism>
<dbReference type="AlphaFoldDB" id="A0A177AGT7"/>
<name>A0A177AGT7_9PEZI</name>
<dbReference type="GeneID" id="36286303"/>
<protein>
    <submittedName>
        <fullName evidence="1">Uncharacterized protein</fullName>
    </submittedName>
</protein>
<dbReference type="Proteomes" id="UP000077154">
    <property type="component" value="Unassembled WGS sequence"/>
</dbReference>
<dbReference type="RefSeq" id="XP_024325694.1">
    <property type="nucleotide sequence ID" value="XM_024466874.1"/>
</dbReference>